<keyword evidence="3" id="KW-1185">Reference proteome</keyword>
<dbReference type="Gene3D" id="3.40.190.10">
    <property type="entry name" value="Periplasmic binding protein-like II"/>
    <property type="match status" value="2"/>
</dbReference>
<dbReference type="GO" id="GO:0030976">
    <property type="term" value="F:thiamine pyrophosphate binding"/>
    <property type="evidence" value="ECO:0007669"/>
    <property type="project" value="TreeGrafter"/>
</dbReference>
<gene>
    <name evidence="2" type="ORF">EDC19_1517</name>
</gene>
<dbReference type="GO" id="GO:0015888">
    <property type="term" value="P:thiamine transport"/>
    <property type="evidence" value="ECO:0007669"/>
    <property type="project" value="TreeGrafter"/>
</dbReference>
<accession>A0A4R1MLD2</accession>
<organism evidence="2 3">
    <name type="scientific">Natranaerovirga hydrolytica</name>
    <dbReference type="NCBI Taxonomy" id="680378"/>
    <lineage>
        <taxon>Bacteria</taxon>
        <taxon>Bacillati</taxon>
        <taxon>Bacillota</taxon>
        <taxon>Clostridia</taxon>
        <taxon>Lachnospirales</taxon>
        <taxon>Natranaerovirgaceae</taxon>
        <taxon>Natranaerovirga</taxon>
    </lineage>
</organism>
<comment type="caution">
    <text evidence="2">The sequence shown here is derived from an EMBL/GenBank/DDBJ whole genome shotgun (WGS) entry which is preliminary data.</text>
</comment>
<dbReference type="AlphaFoldDB" id="A0A4R1MLD2"/>
<dbReference type="GO" id="GO:0030288">
    <property type="term" value="C:outer membrane-bounded periplasmic space"/>
    <property type="evidence" value="ECO:0007669"/>
    <property type="project" value="TreeGrafter"/>
</dbReference>
<dbReference type="EMBL" id="SMGQ01000012">
    <property type="protein sequence ID" value="TCK93325.1"/>
    <property type="molecule type" value="Genomic_DNA"/>
</dbReference>
<dbReference type="PANTHER" id="PTHR30006">
    <property type="entry name" value="THIAMINE-BINDING PERIPLASMIC PROTEIN-RELATED"/>
    <property type="match status" value="1"/>
</dbReference>
<sequence length="329" mass="37341">MDKSFIGLLPCALKVPFENALSIYIKQLEDHNLAMDCHYSIVSNANNELDFFAQIKDLDSIQSLPDIMLAPGFNGFFSKGFMNKHKLNNEFTTVGDAQINPLWNTLGLQDEKGYYNIMGFNPTVFLVDETYHKDLPTPKRWSDLLKPEYEKKIAIRGSNKKSEGLPMEFCEGILLNFYNELGKEAIEQLGQSVKWSLHPSQMIKLAGRKGIETPFVSAVPYSFAKLVKQNEKVRIVWPEDGAIVNPIALLIKNKEDILNSRMIQFLLSEPVSKLFAQIGFASIHKSTADDLPPNVPYKWLGWDFIEKNDLGVLKRSLNETFLKNYGGEI</sequence>
<evidence type="ECO:0000313" key="3">
    <source>
        <dbReference type="Proteomes" id="UP000294545"/>
    </source>
</evidence>
<proteinExistence type="predicted"/>
<keyword evidence="1" id="KW-0732">Signal</keyword>
<dbReference type="OrthoDB" id="366726at2"/>
<evidence type="ECO:0000256" key="1">
    <source>
        <dbReference type="ARBA" id="ARBA00022729"/>
    </source>
</evidence>
<dbReference type="RefSeq" id="WP_132282233.1">
    <property type="nucleotide sequence ID" value="NZ_SMGQ01000012.1"/>
</dbReference>
<reference evidence="2 3" key="1">
    <citation type="submission" date="2019-03" db="EMBL/GenBank/DDBJ databases">
        <title>Genomic Encyclopedia of Type Strains, Phase IV (KMG-IV): sequencing the most valuable type-strain genomes for metagenomic binning, comparative biology and taxonomic classification.</title>
        <authorList>
            <person name="Goeker M."/>
        </authorList>
    </citation>
    <scope>NUCLEOTIDE SEQUENCE [LARGE SCALE GENOMIC DNA]</scope>
    <source>
        <strain evidence="2 3">DSM 24176</strain>
    </source>
</reference>
<name>A0A4R1MLD2_9FIRM</name>
<evidence type="ECO:0000313" key="2">
    <source>
        <dbReference type="EMBL" id="TCK93325.1"/>
    </source>
</evidence>
<dbReference type="SUPFAM" id="SSF53850">
    <property type="entry name" value="Periplasmic binding protein-like II"/>
    <property type="match status" value="1"/>
</dbReference>
<protein>
    <submittedName>
        <fullName evidence="2">ABC-type Fe3+ transport system substrate-binding protein</fullName>
    </submittedName>
</protein>
<dbReference type="Proteomes" id="UP000294545">
    <property type="component" value="Unassembled WGS sequence"/>
</dbReference>
<dbReference type="GO" id="GO:0030975">
    <property type="term" value="F:thiamine binding"/>
    <property type="evidence" value="ECO:0007669"/>
    <property type="project" value="TreeGrafter"/>
</dbReference>
<dbReference type="PANTHER" id="PTHR30006:SF2">
    <property type="entry name" value="ABC TRANSPORTER SUBSTRATE-BINDING PROTEIN"/>
    <property type="match status" value="1"/>
</dbReference>
<dbReference type="Pfam" id="PF13343">
    <property type="entry name" value="SBP_bac_6"/>
    <property type="match status" value="1"/>
</dbReference>